<organism evidence="2">
    <name type="scientific">Arundo donax</name>
    <name type="common">Giant reed</name>
    <name type="synonym">Donax arundinaceus</name>
    <dbReference type="NCBI Taxonomy" id="35708"/>
    <lineage>
        <taxon>Eukaryota</taxon>
        <taxon>Viridiplantae</taxon>
        <taxon>Streptophyta</taxon>
        <taxon>Embryophyta</taxon>
        <taxon>Tracheophyta</taxon>
        <taxon>Spermatophyta</taxon>
        <taxon>Magnoliopsida</taxon>
        <taxon>Liliopsida</taxon>
        <taxon>Poales</taxon>
        <taxon>Poaceae</taxon>
        <taxon>PACMAD clade</taxon>
        <taxon>Arundinoideae</taxon>
        <taxon>Arundineae</taxon>
        <taxon>Arundo</taxon>
    </lineage>
</organism>
<feature type="compositionally biased region" description="Low complexity" evidence="1">
    <location>
        <begin position="130"/>
        <end position="151"/>
    </location>
</feature>
<sequence length="180" mass="19542">MAISSMLITRAAVLSRQGRLTVPFKFPLKSHPNSPVMASSLGDSRAAAWRSEERLSGATRASKRTSRRFSEGRVTCCAAAGASCARTAATEAGPTPTKAKSGSAVQRPRHRLERTPVRAASRTLRRRASIWRSSSSGRPLSRSTPSPSPFAARRRRRFPCGGIAREDELRSKRAIVIISN</sequence>
<protein>
    <submittedName>
        <fullName evidence="2">Uncharacterized protein</fullName>
    </submittedName>
</protein>
<reference evidence="2" key="1">
    <citation type="submission" date="2014-09" db="EMBL/GenBank/DDBJ databases">
        <authorList>
            <person name="Magalhaes I.L.F."/>
            <person name="Oliveira U."/>
            <person name="Santos F.R."/>
            <person name="Vidigal T.H.D.A."/>
            <person name="Brescovit A.D."/>
            <person name="Santos A.J."/>
        </authorList>
    </citation>
    <scope>NUCLEOTIDE SEQUENCE</scope>
    <source>
        <tissue evidence="2">Shoot tissue taken approximately 20 cm above the soil surface</tissue>
    </source>
</reference>
<evidence type="ECO:0000313" key="2">
    <source>
        <dbReference type="EMBL" id="JAD80353.1"/>
    </source>
</evidence>
<reference evidence="2" key="2">
    <citation type="journal article" date="2015" name="Data Brief">
        <title>Shoot transcriptome of the giant reed, Arundo donax.</title>
        <authorList>
            <person name="Barrero R.A."/>
            <person name="Guerrero F.D."/>
            <person name="Moolhuijzen P."/>
            <person name="Goolsby J.A."/>
            <person name="Tidwell J."/>
            <person name="Bellgard S.E."/>
            <person name="Bellgard M.I."/>
        </authorList>
    </citation>
    <scope>NUCLEOTIDE SEQUENCE</scope>
    <source>
        <tissue evidence="2">Shoot tissue taken approximately 20 cm above the soil surface</tissue>
    </source>
</reference>
<dbReference type="AlphaFoldDB" id="A0A0A9D106"/>
<evidence type="ECO:0000256" key="1">
    <source>
        <dbReference type="SAM" id="MobiDB-lite"/>
    </source>
</evidence>
<feature type="region of interest" description="Disordered" evidence="1">
    <location>
        <begin position="87"/>
        <end position="157"/>
    </location>
</feature>
<accession>A0A0A9D106</accession>
<proteinExistence type="predicted"/>
<name>A0A0A9D106_ARUDO</name>
<dbReference type="EMBL" id="GBRH01217542">
    <property type="protein sequence ID" value="JAD80353.1"/>
    <property type="molecule type" value="Transcribed_RNA"/>
</dbReference>